<dbReference type="InterPro" id="IPR009057">
    <property type="entry name" value="Homeodomain-like_sf"/>
</dbReference>
<feature type="DNA-binding region" description="H-T-H motif" evidence="4">
    <location>
        <begin position="42"/>
        <end position="61"/>
    </location>
</feature>
<dbReference type="Proteomes" id="UP000007967">
    <property type="component" value="Chromosome"/>
</dbReference>
<accession>D2PMT3</accession>
<keyword evidence="7" id="KW-1185">Reference proteome</keyword>
<keyword evidence="2 4" id="KW-0238">DNA-binding</keyword>
<sequence length="233" mass="25032">MSDLLWNRKPAPRRGPKPATTLTGIAEAAVAVADAEGLEAVSMQRVAGELGLTKMALYRYLPGKAELVAVMSDLAVGVPPERPASGWREALSNWTHDLYRAFERHPWLLQSTIGRRPIGPNELTWTDRGLTALAGTGLSGTEQLDMILVLSGHVRTTAQQTLTIPGVSTGVTEQDITAALVRAVTEQPERFPGLAAALRDPGDQHNAGFTFGLQRILDGLEVLIGRSAGRPRD</sequence>
<reference evidence="6 7" key="2">
    <citation type="journal article" date="2010" name="Stand. Genomic Sci.">
        <title>Complete genome sequence of Kribbella flavida type strain (IFO 14399).</title>
        <authorList>
            <person name="Pukall R."/>
            <person name="Lapidus A."/>
            <person name="Glavina Del Rio T."/>
            <person name="Copeland A."/>
            <person name="Tice H."/>
            <person name="Cheng J.-F."/>
            <person name="Lucas S."/>
            <person name="Chen F."/>
            <person name="Nolan M."/>
            <person name="LaButti K."/>
            <person name="Pati A."/>
            <person name="Ivanova N."/>
            <person name="Mavrommatis K."/>
            <person name="Mikhailova N."/>
            <person name="Pitluck S."/>
            <person name="Bruce D."/>
            <person name="Goodwin L."/>
            <person name="Land M."/>
            <person name="Hauser L."/>
            <person name="Chang Y.-J."/>
            <person name="Jeffries C.D."/>
            <person name="Chen A."/>
            <person name="Palaniappan K."/>
            <person name="Chain P."/>
            <person name="Rohde M."/>
            <person name="Goeker M."/>
            <person name="Bristow J."/>
            <person name="Eisen J.A."/>
            <person name="Markowitz V."/>
            <person name="Hugenholtz P."/>
            <person name="Kyrpides N.C."/>
            <person name="Klenk H.-P."/>
            <person name="Brettin T."/>
        </authorList>
    </citation>
    <scope>NUCLEOTIDE SEQUENCE [LARGE SCALE GENOMIC DNA]</scope>
    <source>
        <strain evidence="7">DSM 17836 / JCM 10339 / NBRC 14399</strain>
    </source>
</reference>
<dbReference type="SUPFAM" id="SSF46689">
    <property type="entry name" value="Homeodomain-like"/>
    <property type="match status" value="1"/>
</dbReference>
<evidence type="ECO:0000256" key="1">
    <source>
        <dbReference type="ARBA" id="ARBA00023015"/>
    </source>
</evidence>
<dbReference type="Pfam" id="PF00440">
    <property type="entry name" value="TetR_N"/>
    <property type="match status" value="1"/>
</dbReference>
<evidence type="ECO:0000256" key="2">
    <source>
        <dbReference type="ARBA" id="ARBA00023125"/>
    </source>
</evidence>
<dbReference type="PANTHER" id="PTHR30055">
    <property type="entry name" value="HTH-TYPE TRANSCRIPTIONAL REGULATOR RUTR"/>
    <property type="match status" value="1"/>
</dbReference>
<dbReference type="InterPro" id="IPR036271">
    <property type="entry name" value="Tet_transcr_reg_TetR-rel_C_sf"/>
</dbReference>
<dbReference type="eggNOG" id="COG1309">
    <property type="taxonomic scope" value="Bacteria"/>
</dbReference>
<dbReference type="GO" id="GO:0045892">
    <property type="term" value="P:negative regulation of DNA-templated transcription"/>
    <property type="evidence" value="ECO:0007669"/>
    <property type="project" value="InterPro"/>
</dbReference>
<dbReference type="SUPFAM" id="SSF48498">
    <property type="entry name" value="Tetracyclin repressor-like, C-terminal domain"/>
    <property type="match status" value="1"/>
</dbReference>
<dbReference type="InterPro" id="IPR001647">
    <property type="entry name" value="HTH_TetR"/>
</dbReference>
<keyword evidence="1" id="KW-0805">Transcription regulation</keyword>
<dbReference type="PROSITE" id="PS50977">
    <property type="entry name" value="HTH_TETR_2"/>
    <property type="match status" value="1"/>
</dbReference>
<dbReference type="EMBL" id="CP001736">
    <property type="protein sequence ID" value="ADB32635.1"/>
    <property type="molecule type" value="Genomic_DNA"/>
</dbReference>
<evidence type="ECO:0000313" key="7">
    <source>
        <dbReference type="Proteomes" id="UP000007967"/>
    </source>
</evidence>
<keyword evidence="3" id="KW-0804">Transcription</keyword>
<dbReference type="STRING" id="479435.Kfla_3578"/>
<dbReference type="GO" id="GO:0000976">
    <property type="term" value="F:transcription cis-regulatory region binding"/>
    <property type="evidence" value="ECO:0007669"/>
    <property type="project" value="TreeGrafter"/>
</dbReference>
<dbReference type="AlphaFoldDB" id="D2PMT3"/>
<name>D2PMT3_KRIFD</name>
<evidence type="ECO:0000256" key="4">
    <source>
        <dbReference type="PROSITE-ProRule" id="PRU00335"/>
    </source>
</evidence>
<dbReference type="Pfam" id="PF02909">
    <property type="entry name" value="TetR_C_1"/>
    <property type="match status" value="1"/>
</dbReference>
<reference evidence="7" key="1">
    <citation type="submission" date="2009-09" db="EMBL/GenBank/DDBJ databases">
        <title>The complete genome of Kribbella flavida DSM 17836.</title>
        <authorList>
            <consortium name="US DOE Joint Genome Institute (JGI-PGF)"/>
            <person name="Lucas S."/>
            <person name="Copeland A."/>
            <person name="Lapidus A."/>
            <person name="Glavina del Rio T."/>
            <person name="Dalin E."/>
            <person name="Tice H."/>
            <person name="Bruce D."/>
            <person name="Goodwin L."/>
            <person name="Pitluck S."/>
            <person name="Kyrpides N."/>
            <person name="Mavromatis K."/>
            <person name="Ivanova N."/>
            <person name="Saunders E."/>
            <person name="Brettin T."/>
            <person name="Detter J.C."/>
            <person name="Han C."/>
            <person name="Larimer F."/>
            <person name="Land M."/>
            <person name="Hauser L."/>
            <person name="Markowitz V."/>
            <person name="Cheng J.-F."/>
            <person name="Hugenholtz P."/>
            <person name="Woyke T."/>
            <person name="Wu D."/>
            <person name="Pukall R."/>
            <person name="Klenk H.-P."/>
            <person name="Eisen J.A."/>
        </authorList>
    </citation>
    <scope>NUCLEOTIDE SEQUENCE [LARGE SCALE GENOMIC DNA]</scope>
    <source>
        <strain evidence="7">DSM 17836 / JCM 10339 / NBRC 14399</strain>
    </source>
</reference>
<dbReference type="PANTHER" id="PTHR30055:SF151">
    <property type="entry name" value="TRANSCRIPTIONAL REGULATORY PROTEIN"/>
    <property type="match status" value="1"/>
</dbReference>
<dbReference type="RefSeq" id="WP_012921191.1">
    <property type="nucleotide sequence ID" value="NC_013729.1"/>
</dbReference>
<evidence type="ECO:0000259" key="5">
    <source>
        <dbReference type="PROSITE" id="PS50977"/>
    </source>
</evidence>
<dbReference type="InterPro" id="IPR050109">
    <property type="entry name" value="HTH-type_TetR-like_transc_reg"/>
</dbReference>
<dbReference type="GO" id="GO:0003700">
    <property type="term" value="F:DNA-binding transcription factor activity"/>
    <property type="evidence" value="ECO:0007669"/>
    <property type="project" value="TreeGrafter"/>
</dbReference>
<dbReference type="Gene3D" id="1.10.10.60">
    <property type="entry name" value="Homeodomain-like"/>
    <property type="match status" value="1"/>
</dbReference>
<evidence type="ECO:0000313" key="6">
    <source>
        <dbReference type="EMBL" id="ADB32635.1"/>
    </source>
</evidence>
<gene>
    <name evidence="6" type="ordered locus">Kfla_3578</name>
</gene>
<protein>
    <submittedName>
        <fullName evidence="6">Transcriptional regulator, TetR family</fullName>
    </submittedName>
</protein>
<dbReference type="HOGENOM" id="CLU_069543_0_1_11"/>
<dbReference type="Gene3D" id="1.10.357.10">
    <property type="entry name" value="Tetracycline Repressor, domain 2"/>
    <property type="match status" value="1"/>
</dbReference>
<evidence type="ECO:0000256" key="3">
    <source>
        <dbReference type="ARBA" id="ARBA00023163"/>
    </source>
</evidence>
<proteinExistence type="predicted"/>
<dbReference type="InterPro" id="IPR004111">
    <property type="entry name" value="Repressor_TetR_C"/>
</dbReference>
<organism evidence="6 7">
    <name type="scientific">Kribbella flavida (strain DSM 17836 / JCM 10339 / NBRC 14399)</name>
    <dbReference type="NCBI Taxonomy" id="479435"/>
    <lineage>
        <taxon>Bacteria</taxon>
        <taxon>Bacillati</taxon>
        <taxon>Actinomycetota</taxon>
        <taxon>Actinomycetes</taxon>
        <taxon>Propionibacteriales</taxon>
        <taxon>Kribbellaceae</taxon>
        <taxon>Kribbella</taxon>
    </lineage>
</organism>
<dbReference type="KEGG" id="kfl:Kfla_3578"/>
<feature type="domain" description="HTH tetR-type" evidence="5">
    <location>
        <begin position="19"/>
        <end position="79"/>
    </location>
</feature>